<organism evidence="2 3">
    <name type="scientific">Linum trigynum</name>
    <dbReference type="NCBI Taxonomy" id="586398"/>
    <lineage>
        <taxon>Eukaryota</taxon>
        <taxon>Viridiplantae</taxon>
        <taxon>Streptophyta</taxon>
        <taxon>Embryophyta</taxon>
        <taxon>Tracheophyta</taxon>
        <taxon>Spermatophyta</taxon>
        <taxon>Magnoliopsida</taxon>
        <taxon>eudicotyledons</taxon>
        <taxon>Gunneridae</taxon>
        <taxon>Pentapetalae</taxon>
        <taxon>rosids</taxon>
        <taxon>fabids</taxon>
        <taxon>Malpighiales</taxon>
        <taxon>Linaceae</taxon>
        <taxon>Linum</taxon>
    </lineage>
</organism>
<keyword evidence="3" id="KW-1185">Reference proteome</keyword>
<evidence type="ECO:0000313" key="2">
    <source>
        <dbReference type="EMBL" id="CAL1376846.1"/>
    </source>
</evidence>
<proteinExistence type="predicted"/>
<dbReference type="CDD" id="cd06222">
    <property type="entry name" value="RNase_H_like"/>
    <property type="match status" value="1"/>
</dbReference>
<dbReference type="PANTHER" id="PTHR47723">
    <property type="entry name" value="OS05G0353850 PROTEIN"/>
    <property type="match status" value="1"/>
</dbReference>
<dbReference type="InterPro" id="IPR002156">
    <property type="entry name" value="RNaseH_domain"/>
</dbReference>
<dbReference type="Pfam" id="PF13456">
    <property type="entry name" value="RVT_3"/>
    <property type="match status" value="1"/>
</dbReference>
<dbReference type="InterPro" id="IPR044730">
    <property type="entry name" value="RNase_H-like_dom_plant"/>
</dbReference>
<sequence>MWMEPRRAIRGLAGAGGIIWDECGKWAADFVSKIGNASAALAELWAIFYGLHLARKVGCAYFIVESDSQLAISLINGRHDLGHPYASLQASIRRFSSGLVGLHGSCLPGREYSRGLALEAQSRLSSWYA</sequence>
<protein>
    <recommendedName>
        <fullName evidence="1">RNase H type-1 domain-containing protein</fullName>
    </recommendedName>
</protein>
<dbReference type="InterPro" id="IPR053151">
    <property type="entry name" value="RNase_H-like"/>
</dbReference>
<name>A0AAV2DT47_9ROSI</name>
<dbReference type="AlphaFoldDB" id="A0AAV2DT47"/>
<accession>A0AAV2DT47</accession>
<dbReference type="SUPFAM" id="SSF53098">
    <property type="entry name" value="Ribonuclease H-like"/>
    <property type="match status" value="1"/>
</dbReference>
<dbReference type="GO" id="GO:0003676">
    <property type="term" value="F:nucleic acid binding"/>
    <property type="evidence" value="ECO:0007669"/>
    <property type="project" value="InterPro"/>
</dbReference>
<dbReference type="InterPro" id="IPR036397">
    <property type="entry name" value="RNaseH_sf"/>
</dbReference>
<dbReference type="PANTHER" id="PTHR47723:SF19">
    <property type="entry name" value="POLYNUCLEOTIDYL TRANSFERASE, RIBONUCLEASE H-LIKE SUPERFAMILY PROTEIN"/>
    <property type="match status" value="1"/>
</dbReference>
<dbReference type="EMBL" id="OZ034816">
    <property type="protein sequence ID" value="CAL1376846.1"/>
    <property type="molecule type" value="Genomic_DNA"/>
</dbReference>
<dbReference type="GO" id="GO:0004523">
    <property type="term" value="F:RNA-DNA hybrid ribonuclease activity"/>
    <property type="evidence" value="ECO:0007669"/>
    <property type="project" value="InterPro"/>
</dbReference>
<evidence type="ECO:0000313" key="3">
    <source>
        <dbReference type="Proteomes" id="UP001497516"/>
    </source>
</evidence>
<reference evidence="2 3" key="1">
    <citation type="submission" date="2024-04" db="EMBL/GenBank/DDBJ databases">
        <authorList>
            <person name="Fracassetti M."/>
        </authorList>
    </citation>
    <scope>NUCLEOTIDE SEQUENCE [LARGE SCALE GENOMIC DNA]</scope>
</reference>
<gene>
    <name evidence="2" type="ORF">LTRI10_LOCUS18548</name>
</gene>
<dbReference type="Proteomes" id="UP001497516">
    <property type="component" value="Chromosome 3"/>
</dbReference>
<dbReference type="InterPro" id="IPR012337">
    <property type="entry name" value="RNaseH-like_sf"/>
</dbReference>
<dbReference type="Gene3D" id="3.30.420.10">
    <property type="entry name" value="Ribonuclease H-like superfamily/Ribonuclease H"/>
    <property type="match status" value="1"/>
</dbReference>
<evidence type="ECO:0000259" key="1">
    <source>
        <dbReference type="Pfam" id="PF13456"/>
    </source>
</evidence>
<feature type="domain" description="RNase H type-1" evidence="1">
    <location>
        <begin position="10"/>
        <end position="87"/>
    </location>
</feature>